<feature type="transmembrane region" description="Helical" evidence="8">
    <location>
        <begin position="182"/>
        <end position="203"/>
    </location>
</feature>
<feature type="domain" description="Major facilitator superfamily (MFS) profile" evidence="9">
    <location>
        <begin position="13"/>
        <end position="449"/>
    </location>
</feature>
<keyword evidence="6 8" id="KW-0472">Membrane</keyword>
<feature type="transmembrane region" description="Helical" evidence="8">
    <location>
        <begin position="328"/>
        <end position="348"/>
    </location>
</feature>
<evidence type="ECO:0000256" key="6">
    <source>
        <dbReference type="ARBA" id="ARBA00023136"/>
    </source>
</evidence>
<keyword evidence="4 8" id="KW-0812">Transmembrane</keyword>
<accession>A0ABT1C0J9</accession>
<dbReference type="EMBL" id="JAMXLY010000044">
    <property type="protein sequence ID" value="MCO6026237.1"/>
    <property type="molecule type" value="Genomic_DNA"/>
</dbReference>
<proteinExistence type="inferred from homology"/>
<dbReference type="SUPFAM" id="SSF103473">
    <property type="entry name" value="MFS general substrate transporter"/>
    <property type="match status" value="1"/>
</dbReference>
<feature type="transmembrane region" description="Helical" evidence="8">
    <location>
        <begin position="7"/>
        <end position="26"/>
    </location>
</feature>
<evidence type="ECO:0000259" key="9">
    <source>
        <dbReference type="PROSITE" id="PS50850"/>
    </source>
</evidence>
<feature type="transmembrane region" description="Helical" evidence="8">
    <location>
        <begin position="424"/>
        <end position="442"/>
    </location>
</feature>
<dbReference type="Pfam" id="PF00083">
    <property type="entry name" value="Sugar_tr"/>
    <property type="match status" value="1"/>
</dbReference>
<organism evidence="10 11">
    <name type="scientific">Segatella cerevisiae</name>
    <dbReference type="NCBI Taxonomy" id="2053716"/>
    <lineage>
        <taxon>Bacteria</taxon>
        <taxon>Pseudomonadati</taxon>
        <taxon>Bacteroidota</taxon>
        <taxon>Bacteroidia</taxon>
        <taxon>Bacteroidales</taxon>
        <taxon>Prevotellaceae</taxon>
        <taxon>Segatella</taxon>
    </lineage>
</organism>
<keyword evidence="11" id="KW-1185">Reference proteome</keyword>
<keyword evidence="3 7" id="KW-0813">Transport</keyword>
<dbReference type="PANTHER" id="PTHR48020">
    <property type="entry name" value="PROTON MYO-INOSITOL COTRANSPORTER"/>
    <property type="match status" value="1"/>
</dbReference>
<evidence type="ECO:0000313" key="11">
    <source>
        <dbReference type="Proteomes" id="UP001204015"/>
    </source>
</evidence>
<evidence type="ECO:0000256" key="7">
    <source>
        <dbReference type="RuleBase" id="RU003346"/>
    </source>
</evidence>
<dbReference type="PRINTS" id="PR00171">
    <property type="entry name" value="SUGRTRNSPORT"/>
</dbReference>
<dbReference type="InterPro" id="IPR005829">
    <property type="entry name" value="Sugar_transporter_CS"/>
</dbReference>
<dbReference type="InterPro" id="IPR036259">
    <property type="entry name" value="MFS_trans_sf"/>
</dbReference>
<feature type="transmembrane region" description="Helical" evidence="8">
    <location>
        <begin position="360"/>
        <end position="383"/>
    </location>
</feature>
<sequence length="464" mass="52064">MKTDYRLGYIVFLSLVAAIGGILFGYDTAVISGTIDQVADEFHLTVLEQGWFVGCALIGSIVGVAFTGILSDRLGRRFTMFIAAFLFTASGIWCSFSCNFCVLVLARFIGGLGIGNISIVAPMYISEIAVTKYRGRLVSLYQLAITLGFLAAYLTNYMLLNISKTASFSSDFFQQIFVDDVWRSMFGMEAIPAFIFFIILFFIPESPRWLIMHHRENKASEIYSHIYTSHAEARRQIEDTESTLSSKSESEWRTLFEPGIFKSVIVGLCIAMLGQFMGVNAVLYYGPSIFKDAGISNPLFCQVLVGIVNTVGTIIAMFIIDKFGRKKLIYYGVTGMIIDLLCIAFYFIEKTPLNLSTYFMPVFFLLYVFCCAVSISAVVWVLLSEMYPNRIRGLAMSIAGFALWIGTYLIGQLTPWLLQNLTPAGTFILFAVMCIPYLLIMWKMIPETAGMSLEEIERYWTKGK</sequence>
<dbReference type="InterPro" id="IPR050814">
    <property type="entry name" value="Myo-inositol_Transporter"/>
</dbReference>
<reference evidence="10 11" key="1">
    <citation type="submission" date="2022-06" db="EMBL/GenBank/DDBJ databases">
        <title>A taxonomic note on the genus Prevotella: Description of four novel genera and emended description of the genera Hallella and Xylanibacter.</title>
        <authorList>
            <person name="Hitch T.C.A."/>
        </authorList>
    </citation>
    <scope>NUCLEOTIDE SEQUENCE [LARGE SCALE GENOMIC DNA]</scope>
    <source>
        <strain evidence="10 11">DSM 100619</strain>
    </source>
</reference>
<feature type="transmembrane region" description="Helical" evidence="8">
    <location>
        <begin position="78"/>
        <end position="96"/>
    </location>
</feature>
<feature type="transmembrane region" description="Helical" evidence="8">
    <location>
        <begin position="263"/>
        <end position="285"/>
    </location>
</feature>
<evidence type="ECO:0000256" key="4">
    <source>
        <dbReference type="ARBA" id="ARBA00022692"/>
    </source>
</evidence>
<dbReference type="Proteomes" id="UP001204015">
    <property type="component" value="Unassembled WGS sequence"/>
</dbReference>
<feature type="transmembrane region" description="Helical" evidence="8">
    <location>
        <begin position="297"/>
        <end position="321"/>
    </location>
</feature>
<evidence type="ECO:0000256" key="2">
    <source>
        <dbReference type="ARBA" id="ARBA00010992"/>
    </source>
</evidence>
<evidence type="ECO:0000313" key="10">
    <source>
        <dbReference type="EMBL" id="MCO6026237.1"/>
    </source>
</evidence>
<evidence type="ECO:0000256" key="3">
    <source>
        <dbReference type="ARBA" id="ARBA00022448"/>
    </source>
</evidence>
<comment type="similarity">
    <text evidence="2 7">Belongs to the major facilitator superfamily. Sugar transporter (TC 2.A.1.1) family.</text>
</comment>
<protein>
    <submittedName>
        <fullName evidence="10">Sugar porter family MFS transporter</fullName>
    </submittedName>
</protein>
<feature type="transmembrane region" description="Helical" evidence="8">
    <location>
        <begin position="137"/>
        <end position="162"/>
    </location>
</feature>
<dbReference type="PROSITE" id="PS00217">
    <property type="entry name" value="SUGAR_TRANSPORT_2"/>
    <property type="match status" value="1"/>
</dbReference>
<evidence type="ECO:0000256" key="8">
    <source>
        <dbReference type="SAM" id="Phobius"/>
    </source>
</evidence>
<comment type="caution">
    <text evidence="10">The sequence shown here is derived from an EMBL/GenBank/DDBJ whole genome shotgun (WGS) entry which is preliminary data.</text>
</comment>
<dbReference type="RefSeq" id="WP_252761593.1">
    <property type="nucleotide sequence ID" value="NZ_JAMXLY010000044.1"/>
</dbReference>
<name>A0ABT1C0J9_9BACT</name>
<feature type="transmembrane region" description="Helical" evidence="8">
    <location>
        <begin position="102"/>
        <end position="125"/>
    </location>
</feature>
<dbReference type="InterPro" id="IPR005828">
    <property type="entry name" value="MFS_sugar_transport-like"/>
</dbReference>
<dbReference type="InterPro" id="IPR020846">
    <property type="entry name" value="MFS_dom"/>
</dbReference>
<evidence type="ECO:0000256" key="1">
    <source>
        <dbReference type="ARBA" id="ARBA00004141"/>
    </source>
</evidence>
<feature type="transmembrane region" description="Helical" evidence="8">
    <location>
        <begin position="395"/>
        <end position="418"/>
    </location>
</feature>
<gene>
    <name evidence="10" type="ORF">NG821_10360</name>
</gene>
<dbReference type="PROSITE" id="PS50850">
    <property type="entry name" value="MFS"/>
    <property type="match status" value="1"/>
</dbReference>
<feature type="transmembrane region" description="Helical" evidence="8">
    <location>
        <begin position="51"/>
        <end position="71"/>
    </location>
</feature>
<comment type="subcellular location">
    <subcellularLocation>
        <location evidence="1">Membrane</location>
        <topology evidence="1">Multi-pass membrane protein</topology>
    </subcellularLocation>
</comment>
<dbReference type="NCBIfam" id="TIGR00879">
    <property type="entry name" value="SP"/>
    <property type="match status" value="1"/>
</dbReference>
<dbReference type="PROSITE" id="PS00216">
    <property type="entry name" value="SUGAR_TRANSPORT_1"/>
    <property type="match status" value="2"/>
</dbReference>
<dbReference type="PANTHER" id="PTHR48020:SF12">
    <property type="entry name" value="PROTON MYO-INOSITOL COTRANSPORTER"/>
    <property type="match status" value="1"/>
</dbReference>
<dbReference type="Gene3D" id="1.20.1250.20">
    <property type="entry name" value="MFS general substrate transporter like domains"/>
    <property type="match status" value="1"/>
</dbReference>
<evidence type="ECO:0000256" key="5">
    <source>
        <dbReference type="ARBA" id="ARBA00022989"/>
    </source>
</evidence>
<dbReference type="InterPro" id="IPR003663">
    <property type="entry name" value="Sugar/inositol_transpt"/>
</dbReference>
<keyword evidence="5 8" id="KW-1133">Transmembrane helix</keyword>